<dbReference type="GO" id="GO:0019867">
    <property type="term" value="C:outer membrane"/>
    <property type="evidence" value="ECO:0007669"/>
    <property type="project" value="InterPro"/>
</dbReference>
<feature type="domain" description="Autochaperone" evidence="3">
    <location>
        <begin position="1685"/>
        <end position="1790"/>
    </location>
</feature>
<dbReference type="InterPro" id="IPR043990">
    <property type="entry name" value="AC_1"/>
</dbReference>
<evidence type="ECO:0000313" key="4">
    <source>
        <dbReference type="EMBL" id="AAX75612.1"/>
    </source>
</evidence>
<dbReference type="PANTHER" id="PTHR35037">
    <property type="entry name" value="C-TERMINAL REGION OF AIDA-LIKE PROTEIN"/>
    <property type="match status" value="1"/>
</dbReference>
<dbReference type="InterPro" id="IPR051551">
    <property type="entry name" value="Autotransporter_adhesion"/>
</dbReference>
<keyword evidence="1" id="KW-0732">Signal</keyword>
<dbReference type="InterPro" id="IPR011050">
    <property type="entry name" value="Pectin_lyase_fold/virulence"/>
</dbReference>
<feature type="compositionally biased region" description="Low complexity" evidence="2">
    <location>
        <begin position="1825"/>
        <end position="1834"/>
    </location>
</feature>
<dbReference type="InterPro" id="IPR006315">
    <property type="entry name" value="OM_autotransptr_brl_dom"/>
</dbReference>
<gene>
    <name evidence="4" type="ordered locus">BruAb2_0168</name>
</gene>
<dbReference type="InterPro" id="IPR013425">
    <property type="entry name" value="Autotrns_rpt"/>
</dbReference>
<evidence type="ECO:0000256" key="2">
    <source>
        <dbReference type="SAM" id="MobiDB-lite"/>
    </source>
</evidence>
<evidence type="ECO:0000259" key="3">
    <source>
        <dbReference type="Pfam" id="PF18883"/>
    </source>
</evidence>
<dbReference type="EnsemblBacteria" id="AAX75612">
    <property type="protein sequence ID" value="AAX75612"/>
    <property type="gene ID" value="BruAb2_0168"/>
</dbReference>
<dbReference type="InterPro" id="IPR012332">
    <property type="entry name" value="Autotransporter_pectin_lyase_C"/>
</dbReference>
<dbReference type="InterPro" id="IPR036709">
    <property type="entry name" value="Autotransporte_beta_dom_sf"/>
</dbReference>
<proteinExistence type="predicted"/>
<dbReference type="CDD" id="cd01344">
    <property type="entry name" value="PL2_Passenger_AT"/>
    <property type="match status" value="1"/>
</dbReference>
<dbReference type="KEGG" id="bmb:BruAb2_0168"/>
<dbReference type="HOGENOM" id="CLU_002551_4_2_5"/>
<dbReference type="NCBIfam" id="TIGR02601">
    <property type="entry name" value="autotrns_rpt"/>
    <property type="match status" value="13"/>
</dbReference>
<dbReference type="PANTHER" id="PTHR35037:SF3">
    <property type="entry name" value="C-TERMINAL REGION OF AIDA-LIKE PROTEIN"/>
    <property type="match status" value="1"/>
</dbReference>
<reference evidence="4 5" key="1">
    <citation type="journal article" date="2005" name="J. Bacteriol.">
        <title>Completion of the genome sequence of Brucella abortus and comparison to the highly similar genomes of Brucella melitensis and Brucella suis.</title>
        <authorList>
            <person name="Halling S.M."/>
            <person name="Peterson-Burch B.D."/>
            <person name="Bricker B.J."/>
            <person name="Zuerner R.L."/>
            <person name="Qing Z."/>
            <person name="Li L.L."/>
            <person name="Kapur V."/>
            <person name="Alt D.P."/>
            <person name="Olsen S.C."/>
        </authorList>
    </citation>
    <scope>NUCLEOTIDE SEQUENCE [LARGE SCALE GENOMIC DNA]</scope>
    <source>
        <strain evidence="4 5">9-941</strain>
    </source>
</reference>
<evidence type="ECO:0000256" key="1">
    <source>
        <dbReference type="ARBA" id="ARBA00022729"/>
    </source>
</evidence>
<sequence length="1983" mass="191710">MIGGAGGLGANAGPGHNSGGGAGVYVVGNSAIVTIINNGTITGGAGGLNSAWPDNYGATGGMGEGGAAGSIRTGGSQGTSSQGGAGIIGANIAVINNGTITGGIGGTGGLNAGVQNDAVTFQSGINSLTLTTKSVINGVVSANGNDDTLTLQNTLSKIDGGQSDGANISATQYKGFEHLVVNGGRWTVSGSAIVSGETTLNGGALVVTGPAALGVQAITAQGGAIEASGDQVLDQSFVLKNNPYGASTSGLVVQGADNLVLSGVLSDVGRLTKNGSGTLTLTADNTYTGGTVFAGGVVSVDKEVRLGGGDLTFNGGTLQVTGTGWTSTSRAVSLQAGGGTFDIENAANNFAVTQGVAGAGGLTKSGSGTLTLSGANSYTGATTVSAGTLVVANDNTGGGTTTVDVGAGLQIGTGGVSGSLAGDIVNNGTLVVDRSNAFDLANVISGTGSLTKNGAGTLTLSGVNSYTGGTTVSAGTLAVRADNNLGDASGGLAINGGATLQLTDNLTTARGVTLGAGTATITIDGGKTAQFSNKLTGSGTLAVSGSGTLILSAANDYSGNTTIASGSTLQLGDGSTDGRLAGNVANAGTLTFHNKGGTTFAGEISGTGSLVQNGAGALTLSGDSQGFAGTTTVSSGSLLVSGKLGGTVTVNSGATLDGSGEIGGNTTVNGTLEGASGNGLTFKGDLKLGSGSIINASFDHPGGARIFDVTGDIALDGTVNVSSFGTGGPGLYHLFHYAGTSSGSGLTLGSLPGGVSVDKVYINQQVNDIYVVNTTGATLNYWNGTQSRPQGDGLLHGGNGTWTAATGNFNWTNSPSYDLNGAWDNGAWDNGAFAVFGGGKGLVTVDTSAGAISASGMQFITTGYKLSGDKLTLVPTTSNPSAKPLIRVGSGSPGDSALIAIISTELTGTHGLEKADGGTLILTGANTYTGGTAISGGTLQLGDGATNGSVQGAISTGADAAHKGVLAIRAAAGTPATIGNTISGTGSVSVLGGTVTFSVANSYTGGTTLAGGTTIVTADANLGAVGTNVALNNGATLRFGANLDATHSFTHAFQLGTVASDVGTLDTDGHDVAMSGVISGAGGLMKSGTGTVTLSGANSYTGGTKVSAGTLVVANDNTGGGTTTVDAGAGLQIGTGGTSGSLAGDIANNGALVVNRSDALNLAGAISGTGSLTKNGAGTVTLSGANSYTGGTKVSAGTLVVANDNTGGGTMTVDVGALLQIGTGGTSGSLAGDIANDGTLVVDRSDAIGLSGAISGAGGLTKNGAGTLTLSGANSYTGATTVSAGILTLTGDNTGGGTTTVDARAELHIGTGGASGSLAGNIVNDGALVVDRSGVIGLSGVISGTGGLMKSGTGTVTLSGVNTYTGGTTLTAGTLAAASDNNLGGASGGLTFNGGTLQVMGTSWTSTNRAVSLQAGGGTFDIEDAANNFAVTQGVAGAGGLTKSGSGTLTLSGANSYTGATTVSASTLVVANDNTGGGTTTVDVGAGLQIGTGGVSGSLAGDIVNNGTLVVDRSNAFDLANVISGTGSLTKNGAGTLTLSGVNSYTGGTTVSAGILTLTGDNTGGGTTTVDAGAVLQIGTGGTSGNLAGDIANNGALVVNRSDALNLANAISGAGSLMKSGAGTLTLSGANSYTGATTVSAGTLTQGAAGGFSTASSRYDVDTDGTLDLGGFDTMLAALYNAGTINMNVGAAGSTLMVNGDYVGHDGTIVFNTVLGDDNSKTDKLMVGGDTAGNTNVQVVNRDGLGAQTVKGIEIITVGGQSNGVFSLVSDYRTKDGQKAVVGGAYAYTLHQGPARGANDGDWYLISQLEDIKPDNPATRRVSDTPDAPDTPAPRYSANVPVYEGYVQTMQALNKPSTLQERVGKRYMTGENGDGRTSGGMVDAHGIWARIQGAHDRLEPTTLTGMKQEINTFILQAGVDGQFYEDENGKLIAGITGQYDTVLHAAILWRGMVMAVSPPMPGASALQPPGLVMTGSMSTPRVR</sequence>
<dbReference type="Pfam" id="PF18883">
    <property type="entry name" value="AC_1"/>
    <property type="match status" value="1"/>
</dbReference>
<dbReference type="EMBL" id="AE017224">
    <property type="protein sequence ID" value="AAX75612.1"/>
    <property type="molecule type" value="Genomic_DNA"/>
</dbReference>
<dbReference type="Gene3D" id="2.160.20.20">
    <property type="match status" value="4"/>
</dbReference>
<dbReference type="Proteomes" id="UP000000540">
    <property type="component" value="Chromosome II"/>
</dbReference>
<dbReference type="SUPFAM" id="SSF51126">
    <property type="entry name" value="Pectin lyase-like"/>
    <property type="match status" value="4"/>
</dbReference>
<dbReference type="Pfam" id="PF12951">
    <property type="entry name" value="PATR"/>
    <property type="match status" value="14"/>
</dbReference>
<dbReference type="SUPFAM" id="SSF103515">
    <property type="entry name" value="Autotransporter"/>
    <property type="match status" value="1"/>
</dbReference>
<feature type="region of interest" description="Disordered" evidence="2">
    <location>
        <begin position="1814"/>
        <end position="1836"/>
    </location>
</feature>
<accession>Q579S2</accession>
<evidence type="ECO:0000313" key="5">
    <source>
        <dbReference type="Proteomes" id="UP000000540"/>
    </source>
</evidence>
<name>Q579S2_BRUAB</name>
<organism evidence="4 5">
    <name type="scientific">Brucella abortus biovar 1 (strain 9-941)</name>
    <dbReference type="NCBI Taxonomy" id="262698"/>
    <lineage>
        <taxon>Bacteria</taxon>
        <taxon>Pseudomonadati</taxon>
        <taxon>Pseudomonadota</taxon>
        <taxon>Alphaproteobacteria</taxon>
        <taxon>Hyphomicrobiales</taxon>
        <taxon>Brucellaceae</taxon>
        <taxon>Brucella/Ochrobactrum group</taxon>
        <taxon>Brucella</taxon>
    </lineage>
</organism>
<dbReference type="NCBIfam" id="TIGR01414">
    <property type="entry name" value="autotrans_barl"/>
    <property type="match status" value="1"/>
</dbReference>
<protein>
    <submittedName>
        <fullName evidence="4">Outermembrane transporter</fullName>
    </submittedName>
</protein>